<dbReference type="CDD" id="cd02947">
    <property type="entry name" value="TRX_family"/>
    <property type="match status" value="1"/>
</dbReference>
<sequence>MVCLSAASTAMRPRMQSHARTEAQSSTSLPVARARNAPTSKLVMKGGMTNIGSSRATSTVLSAKNSQALRGVVPLVAEGLTSSSSRMERRQVQVLAGRIDPKDKWWEGKEKLPNMYEIASTSDFLDIMASAGDALVIVDFYARWCGACRALYPKLEQLASQHPEIIFMKVDFDANNAMCKQLGVKVLPFIHCYRGASGRVSTFSCSISKIKRLRNAIEEHNTPRCDISPVPEIKELTETPTAAP</sequence>
<dbReference type="PROSITE" id="PS51352">
    <property type="entry name" value="THIOREDOXIN_2"/>
    <property type="match status" value="1"/>
</dbReference>
<dbReference type="InterPro" id="IPR017937">
    <property type="entry name" value="Thioredoxin_CS"/>
</dbReference>
<dbReference type="Gene3D" id="3.40.30.10">
    <property type="entry name" value="Glutaredoxin"/>
    <property type="match status" value="1"/>
</dbReference>
<feature type="region of interest" description="Disordered" evidence="2">
    <location>
        <begin position="1"/>
        <end position="38"/>
    </location>
</feature>
<name>A0A7S0N0N6_9CHLO</name>
<reference evidence="4" key="1">
    <citation type="submission" date="2021-01" db="EMBL/GenBank/DDBJ databases">
        <authorList>
            <person name="Corre E."/>
            <person name="Pelletier E."/>
            <person name="Niang G."/>
            <person name="Scheremetjew M."/>
            <person name="Finn R."/>
            <person name="Kale V."/>
            <person name="Holt S."/>
            <person name="Cochrane G."/>
            <person name="Meng A."/>
            <person name="Brown T."/>
            <person name="Cohen L."/>
        </authorList>
    </citation>
    <scope>NUCLEOTIDE SEQUENCE</scope>
    <source>
        <strain evidence="4">CCMP722</strain>
    </source>
</reference>
<dbReference type="PROSITE" id="PS00194">
    <property type="entry name" value="THIOREDOXIN_1"/>
    <property type="match status" value="1"/>
</dbReference>
<evidence type="ECO:0000256" key="2">
    <source>
        <dbReference type="SAM" id="MobiDB-lite"/>
    </source>
</evidence>
<dbReference type="PANTHER" id="PTHR43601">
    <property type="entry name" value="THIOREDOXIN, MITOCHONDRIAL"/>
    <property type="match status" value="1"/>
</dbReference>
<gene>
    <name evidence="4" type="ORF">POBO1169_LOCUS4614</name>
</gene>
<dbReference type="SUPFAM" id="SSF52833">
    <property type="entry name" value="Thioredoxin-like"/>
    <property type="match status" value="1"/>
</dbReference>
<organism evidence="4">
    <name type="scientific">Pyramimonas obovata</name>
    <dbReference type="NCBI Taxonomy" id="1411642"/>
    <lineage>
        <taxon>Eukaryota</taxon>
        <taxon>Viridiplantae</taxon>
        <taxon>Chlorophyta</taxon>
        <taxon>Pyramimonadophyceae</taxon>
        <taxon>Pyramimonadales</taxon>
        <taxon>Pyramimonadaceae</taxon>
        <taxon>Pyramimonas</taxon>
        <taxon>Pyramimonas incertae sedis</taxon>
    </lineage>
</organism>
<evidence type="ECO:0000313" key="4">
    <source>
        <dbReference type="EMBL" id="CAD8656786.1"/>
    </source>
</evidence>
<dbReference type="GO" id="GO:0045454">
    <property type="term" value="P:cell redox homeostasis"/>
    <property type="evidence" value="ECO:0007669"/>
    <property type="project" value="TreeGrafter"/>
</dbReference>
<comment type="similarity">
    <text evidence="1">Belongs to the thioredoxin family.</text>
</comment>
<proteinExistence type="inferred from homology"/>
<dbReference type="EMBL" id="HBFA01008793">
    <property type="protein sequence ID" value="CAD8656786.1"/>
    <property type="molecule type" value="Transcribed_RNA"/>
</dbReference>
<accession>A0A7S0N0N6</accession>
<evidence type="ECO:0000256" key="1">
    <source>
        <dbReference type="ARBA" id="ARBA00008987"/>
    </source>
</evidence>
<feature type="domain" description="Thioredoxin" evidence="3">
    <location>
        <begin position="92"/>
        <end position="242"/>
    </location>
</feature>
<dbReference type="Pfam" id="PF00085">
    <property type="entry name" value="Thioredoxin"/>
    <property type="match status" value="1"/>
</dbReference>
<evidence type="ECO:0000259" key="3">
    <source>
        <dbReference type="PROSITE" id="PS51352"/>
    </source>
</evidence>
<dbReference type="InterPro" id="IPR013766">
    <property type="entry name" value="Thioredoxin_domain"/>
</dbReference>
<protein>
    <recommendedName>
        <fullName evidence="3">Thioredoxin domain-containing protein</fullName>
    </recommendedName>
</protein>
<dbReference type="PANTHER" id="PTHR43601:SF32">
    <property type="entry name" value="THIOREDOXIN-LIKE 2-2, CHLOROPLASTIC"/>
    <property type="match status" value="1"/>
</dbReference>
<dbReference type="AlphaFoldDB" id="A0A7S0N0N6"/>
<dbReference type="InterPro" id="IPR036249">
    <property type="entry name" value="Thioredoxin-like_sf"/>
</dbReference>